<proteinExistence type="predicted"/>
<gene>
    <name evidence="11" type="ORF">KIMC2_04570</name>
</gene>
<evidence type="ECO:0000256" key="9">
    <source>
        <dbReference type="SAM" id="MobiDB-lite"/>
    </source>
</evidence>
<evidence type="ECO:0000256" key="3">
    <source>
        <dbReference type="ARBA" id="ARBA00022475"/>
    </source>
</evidence>
<protein>
    <submittedName>
        <fullName evidence="11">PTS mannose transporter subunit IICD</fullName>
    </submittedName>
</protein>
<dbReference type="InterPro" id="IPR050303">
    <property type="entry name" value="GatZ_KbaZ_carbometab"/>
</dbReference>
<feature type="transmembrane region" description="Helical" evidence="10">
    <location>
        <begin position="175"/>
        <end position="193"/>
    </location>
</feature>
<feature type="transmembrane region" description="Helical" evidence="10">
    <location>
        <begin position="73"/>
        <end position="92"/>
    </location>
</feature>
<evidence type="ECO:0000313" key="12">
    <source>
        <dbReference type="Proteomes" id="UP001321804"/>
    </source>
</evidence>
<feature type="compositionally biased region" description="Basic and acidic residues" evidence="9">
    <location>
        <begin position="244"/>
        <end position="254"/>
    </location>
</feature>
<dbReference type="PROSITE" id="PS51106">
    <property type="entry name" value="PTS_EIIC_TYPE_4"/>
    <property type="match status" value="1"/>
</dbReference>
<evidence type="ECO:0000256" key="5">
    <source>
        <dbReference type="ARBA" id="ARBA00022683"/>
    </source>
</evidence>
<dbReference type="KEGG" id="xak:KIMC2_04570"/>
<keyword evidence="4" id="KW-0762">Sugar transport</keyword>
<dbReference type="EMBL" id="AP026801">
    <property type="protein sequence ID" value="BDR55895.1"/>
    <property type="molecule type" value="Genomic_DNA"/>
</dbReference>
<accession>A0AAU9D0T5</accession>
<dbReference type="PANTHER" id="PTHR32502:SF8">
    <property type="entry name" value="N-ACETYLGALACTOSAMINE PERMEASE IIC COMPONENT 1"/>
    <property type="match status" value="1"/>
</dbReference>
<dbReference type="RefSeq" id="WP_317697607.1">
    <property type="nucleotide sequence ID" value="NZ_AP026801.1"/>
</dbReference>
<keyword evidence="3" id="KW-1003">Cell membrane</keyword>
<keyword evidence="2" id="KW-0813">Transport</keyword>
<evidence type="ECO:0000256" key="10">
    <source>
        <dbReference type="SAM" id="Phobius"/>
    </source>
</evidence>
<dbReference type="Proteomes" id="UP001321804">
    <property type="component" value="Chromosome"/>
</dbReference>
<reference evidence="11 12" key="1">
    <citation type="journal article" date="2023" name="Microbiol. Spectr.">
        <title>Symbiosis of Carpenter Bees with Uncharacterized Lactic Acid Bacteria Showing NAD Auxotrophy.</title>
        <authorList>
            <person name="Kawasaki S."/>
            <person name="Ozawa K."/>
            <person name="Mori T."/>
            <person name="Yamamoto A."/>
            <person name="Ito M."/>
            <person name="Ohkuma M."/>
            <person name="Sakamoto M."/>
            <person name="Matsutani M."/>
        </authorList>
    </citation>
    <scope>NUCLEOTIDE SEQUENCE [LARGE SCALE GENOMIC DNA]</scope>
    <source>
        <strain evidence="11 12">KimC2</strain>
    </source>
</reference>
<evidence type="ECO:0000256" key="7">
    <source>
        <dbReference type="ARBA" id="ARBA00022989"/>
    </source>
</evidence>
<evidence type="ECO:0000256" key="8">
    <source>
        <dbReference type="ARBA" id="ARBA00023136"/>
    </source>
</evidence>
<evidence type="ECO:0000256" key="4">
    <source>
        <dbReference type="ARBA" id="ARBA00022597"/>
    </source>
</evidence>
<keyword evidence="7 10" id="KW-1133">Transmembrane helix</keyword>
<name>A0AAU9D0T5_9LACO</name>
<keyword evidence="8 10" id="KW-0472">Membrane</keyword>
<evidence type="ECO:0000256" key="6">
    <source>
        <dbReference type="ARBA" id="ARBA00022692"/>
    </source>
</evidence>
<keyword evidence="6 10" id="KW-0812">Transmembrane</keyword>
<dbReference type="PANTHER" id="PTHR32502">
    <property type="entry name" value="N-ACETYLGALACTOSAMINE PERMEASE II COMPONENT-RELATED"/>
    <property type="match status" value="1"/>
</dbReference>
<dbReference type="GO" id="GO:0009401">
    <property type="term" value="P:phosphoenolpyruvate-dependent sugar phosphotransferase system"/>
    <property type="evidence" value="ECO:0007669"/>
    <property type="project" value="UniProtKB-KW"/>
</dbReference>
<dbReference type="Pfam" id="PF03609">
    <property type="entry name" value="EII-Sor"/>
    <property type="match status" value="1"/>
</dbReference>
<evidence type="ECO:0000256" key="1">
    <source>
        <dbReference type="ARBA" id="ARBA00004651"/>
    </source>
</evidence>
<comment type="subcellular location">
    <subcellularLocation>
        <location evidence="1">Cell membrane</location>
        <topology evidence="1">Multi-pass membrane protein</topology>
    </subcellularLocation>
</comment>
<sequence length="261" mass="27696">MINAILVSVWAGICALDDLGTQMIRRPLLISAVVGLLMGDLKDGLLIGATLEVMWMGVGNVGAYAAPDLISGSAIGTALGIASGGTATAVALAVPTSLLAQQLLILYRSGIVYLNPIMDRVAETGDFDKVFRINYIPMLLTFLIRAVPTFLAVYFGSGAIKSVVNALPKQVMTGLSVAGSIIPAVGIGLLMLMMMKKGELWVFFIAGFTLAVYLKLSVLPVTLISLPMALIYDYATQKANSAKDNSESDSKIVNEEEEYDL</sequence>
<feature type="transmembrane region" description="Helical" evidence="10">
    <location>
        <begin position="44"/>
        <end position="66"/>
    </location>
</feature>
<feature type="transmembrane region" description="Helical" evidence="10">
    <location>
        <begin position="135"/>
        <end position="155"/>
    </location>
</feature>
<evidence type="ECO:0000313" key="11">
    <source>
        <dbReference type="EMBL" id="BDR55895.1"/>
    </source>
</evidence>
<dbReference type="GO" id="GO:0005886">
    <property type="term" value="C:plasma membrane"/>
    <property type="evidence" value="ECO:0007669"/>
    <property type="project" value="UniProtKB-SubCell"/>
</dbReference>
<feature type="region of interest" description="Disordered" evidence="9">
    <location>
        <begin position="242"/>
        <end position="261"/>
    </location>
</feature>
<dbReference type="InterPro" id="IPR004700">
    <property type="entry name" value="PTS_IIC_man"/>
</dbReference>
<evidence type="ECO:0000256" key="2">
    <source>
        <dbReference type="ARBA" id="ARBA00022448"/>
    </source>
</evidence>
<keyword evidence="5" id="KW-0598">Phosphotransferase system</keyword>
<feature type="transmembrane region" description="Helical" evidence="10">
    <location>
        <begin position="200"/>
        <end position="224"/>
    </location>
</feature>
<dbReference type="AlphaFoldDB" id="A0AAU9D0T5"/>
<organism evidence="11 12">
    <name type="scientific">Xylocopilactobacillus apis</name>
    <dbReference type="NCBI Taxonomy" id="2932183"/>
    <lineage>
        <taxon>Bacteria</taxon>
        <taxon>Bacillati</taxon>
        <taxon>Bacillota</taxon>
        <taxon>Bacilli</taxon>
        <taxon>Lactobacillales</taxon>
        <taxon>Lactobacillaceae</taxon>
        <taxon>Xylocopilactobacillus</taxon>
    </lineage>
</organism>
<keyword evidence="12" id="KW-1185">Reference proteome</keyword>